<keyword evidence="1" id="KW-0813">Transport</keyword>
<evidence type="ECO:0000256" key="1">
    <source>
        <dbReference type="ARBA" id="ARBA00022448"/>
    </source>
</evidence>
<proteinExistence type="predicted"/>
<name>A0A6G2DBK6_STREE</name>
<sequence length="48" mass="5214">MLELRNINKVFGDKQILSDFSLSIPEKQILAIVGPSGGGKTTLLRMLA</sequence>
<gene>
    <name evidence="3" type="ORF">GM540_08195</name>
</gene>
<accession>A0A6G2DBK6</accession>
<evidence type="ECO:0000259" key="2">
    <source>
        <dbReference type="Pfam" id="PF00005"/>
    </source>
</evidence>
<dbReference type="GO" id="GO:0005524">
    <property type="term" value="F:ATP binding"/>
    <property type="evidence" value="ECO:0007669"/>
    <property type="project" value="UniProtKB-KW"/>
</dbReference>
<dbReference type="EMBL" id="WNHQ01000740">
    <property type="protein sequence ID" value="MTV73960.1"/>
    <property type="molecule type" value="Genomic_DNA"/>
</dbReference>
<dbReference type="InterPro" id="IPR003439">
    <property type="entry name" value="ABC_transporter-like_ATP-bd"/>
</dbReference>
<feature type="domain" description="ABC transporter" evidence="2">
    <location>
        <begin position="17"/>
        <end position="48"/>
    </location>
</feature>
<dbReference type="PANTHER" id="PTHR42781:SF9">
    <property type="entry name" value="AMINO ACID ABC TRANSPORTER, ATP-BINDING PROTEIN-RELATED"/>
    <property type="match status" value="1"/>
</dbReference>
<dbReference type="Pfam" id="PF00005">
    <property type="entry name" value="ABC_tran"/>
    <property type="match status" value="1"/>
</dbReference>
<feature type="non-terminal residue" evidence="3">
    <location>
        <position position="48"/>
    </location>
</feature>
<protein>
    <submittedName>
        <fullName evidence="3">ATP-binding cassette domain-containing protein</fullName>
    </submittedName>
</protein>
<organism evidence="3 4">
    <name type="scientific">Streptococcus pneumoniae</name>
    <dbReference type="NCBI Taxonomy" id="1313"/>
    <lineage>
        <taxon>Bacteria</taxon>
        <taxon>Bacillati</taxon>
        <taxon>Bacillota</taxon>
        <taxon>Bacilli</taxon>
        <taxon>Lactobacillales</taxon>
        <taxon>Streptococcaceae</taxon>
        <taxon>Streptococcus</taxon>
    </lineage>
</organism>
<dbReference type="Gene3D" id="3.40.50.300">
    <property type="entry name" value="P-loop containing nucleotide triphosphate hydrolases"/>
    <property type="match status" value="1"/>
</dbReference>
<reference evidence="3 4" key="1">
    <citation type="submission" date="2019-11" db="EMBL/GenBank/DDBJ databases">
        <title>Growth characteristics of pneumococcus vary with the chemical composition of the capsule and with environmental conditions.</title>
        <authorList>
            <person name="Tothpal A."/>
            <person name="Desobry K."/>
            <person name="Joshi S."/>
            <person name="Wyllie A.L."/>
            <person name="Weinberger D.M."/>
        </authorList>
    </citation>
    <scope>NUCLEOTIDE SEQUENCE [LARGE SCALE GENOMIC DNA]</scope>
    <source>
        <strain evidence="4">pnumococcus19F</strain>
    </source>
</reference>
<dbReference type="Proteomes" id="UP000483094">
    <property type="component" value="Unassembled WGS sequence"/>
</dbReference>
<dbReference type="AlphaFoldDB" id="A0A6G2DBK6"/>
<comment type="caution">
    <text evidence="3">The sequence shown here is derived from an EMBL/GenBank/DDBJ whole genome shotgun (WGS) entry which is preliminary data.</text>
</comment>
<dbReference type="PANTHER" id="PTHR42781">
    <property type="entry name" value="SPERMIDINE/PUTRESCINE IMPORT ATP-BINDING PROTEIN POTA"/>
    <property type="match status" value="1"/>
</dbReference>
<evidence type="ECO:0000313" key="3">
    <source>
        <dbReference type="EMBL" id="MTV73960.1"/>
    </source>
</evidence>
<dbReference type="InterPro" id="IPR027417">
    <property type="entry name" value="P-loop_NTPase"/>
</dbReference>
<keyword evidence="3" id="KW-0547">Nucleotide-binding</keyword>
<dbReference type="GO" id="GO:0016887">
    <property type="term" value="F:ATP hydrolysis activity"/>
    <property type="evidence" value="ECO:0007669"/>
    <property type="project" value="InterPro"/>
</dbReference>
<dbReference type="RefSeq" id="WP_153298456.1">
    <property type="nucleotide sequence ID" value="NZ_FFST01000098.1"/>
</dbReference>
<dbReference type="InterPro" id="IPR050093">
    <property type="entry name" value="ABC_SmlMolc_Importer"/>
</dbReference>
<dbReference type="SUPFAM" id="SSF52540">
    <property type="entry name" value="P-loop containing nucleoside triphosphate hydrolases"/>
    <property type="match status" value="1"/>
</dbReference>
<evidence type="ECO:0000313" key="4">
    <source>
        <dbReference type="Proteomes" id="UP000483094"/>
    </source>
</evidence>
<keyword evidence="3" id="KW-0067">ATP-binding</keyword>